<dbReference type="Proteomes" id="UP001549799">
    <property type="component" value="Unassembled WGS sequence"/>
</dbReference>
<reference evidence="1 2" key="1">
    <citation type="submission" date="2024-07" db="EMBL/GenBank/DDBJ databases">
        <title>The genome sequence of type strain Sediminicola arcticus GDMCC 1.2805.</title>
        <authorList>
            <person name="Liu Y."/>
        </authorList>
    </citation>
    <scope>NUCLEOTIDE SEQUENCE [LARGE SCALE GENOMIC DNA]</scope>
    <source>
        <strain evidence="1 2">GDMCC 1.2805</strain>
    </source>
</reference>
<evidence type="ECO:0000313" key="2">
    <source>
        <dbReference type="Proteomes" id="UP001549799"/>
    </source>
</evidence>
<keyword evidence="2" id="KW-1185">Reference proteome</keyword>
<dbReference type="RefSeq" id="WP_354614344.1">
    <property type="nucleotide sequence ID" value="NZ_JBEXAE010000002.1"/>
</dbReference>
<dbReference type="InterPro" id="IPR011033">
    <property type="entry name" value="PRC_barrel-like_sf"/>
</dbReference>
<accession>A0ABV2SS36</accession>
<dbReference type="SUPFAM" id="SSF50346">
    <property type="entry name" value="PRC-barrel domain"/>
    <property type="match status" value="1"/>
</dbReference>
<name>A0ABV2SS36_9FLAO</name>
<sequence length="142" mass="16465">MNWAVRYLVADTGNWLIGRQVLISPYALISINQEVETIGINLNKKQIKESPSLDNNKPVSKQFEMAYYGYYGWPVYYTGIHMWGAYPYLMRDIKEQKILKQEEEKSWNSNLRSTDTVSGLHIQSSAGEIGLRNLRIGYINNR</sequence>
<dbReference type="InterPro" id="IPR014747">
    <property type="entry name" value="Bac_photo_RC_H_C"/>
</dbReference>
<organism evidence="1 2">
    <name type="scientific">Sediminicola arcticus</name>
    <dbReference type="NCBI Taxonomy" id="1574308"/>
    <lineage>
        <taxon>Bacteria</taxon>
        <taxon>Pseudomonadati</taxon>
        <taxon>Bacteroidota</taxon>
        <taxon>Flavobacteriia</taxon>
        <taxon>Flavobacteriales</taxon>
        <taxon>Flavobacteriaceae</taxon>
        <taxon>Sediminicola</taxon>
    </lineage>
</organism>
<proteinExistence type="predicted"/>
<protein>
    <submittedName>
        <fullName evidence="1">Uncharacterized protein</fullName>
    </submittedName>
</protein>
<gene>
    <name evidence="1" type="ORF">ABXZ36_04775</name>
</gene>
<comment type="caution">
    <text evidence="1">The sequence shown here is derived from an EMBL/GenBank/DDBJ whole genome shotgun (WGS) entry which is preliminary data.</text>
</comment>
<evidence type="ECO:0000313" key="1">
    <source>
        <dbReference type="EMBL" id="MET6989958.1"/>
    </source>
</evidence>
<dbReference type="Gene3D" id="3.90.50.10">
    <property type="entry name" value="Photosynthetic Reaction Center, subunit H, domain 2"/>
    <property type="match status" value="1"/>
</dbReference>
<dbReference type="EMBL" id="JBEXAE010000002">
    <property type="protein sequence ID" value="MET6989958.1"/>
    <property type="molecule type" value="Genomic_DNA"/>
</dbReference>